<gene>
    <name evidence="5" type="ORF">SAMN04489714_1373</name>
</gene>
<evidence type="ECO:0000256" key="2">
    <source>
        <dbReference type="ARBA" id="ARBA00022857"/>
    </source>
</evidence>
<dbReference type="PIRSF" id="PIRSF000097">
    <property type="entry name" value="AKR"/>
    <property type="match status" value="1"/>
</dbReference>
<dbReference type="InterPro" id="IPR036812">
    <property type="entry name" value="NAD(P)_OxRdtase_dom_sf"/>
</dbReference>
<dbReference type="PANTHER" id="PTHR43827:SF3">
    <property type="entry name" value="NADP-DEPENDENT OXIDOREDUCTASE DOMAIN-CONTAINING PROTEIN"/>
    <property type="match status" value="1"/>
</dbReference>
<dbReference type="PRINTS" id="PR00069">
    <property type="entry name" value="ALDKETRDTASE"/>
</dbReference>
<evidence type="ECO:0000256" key="3">
    <source>
        <dbReference type="ARBA" id="ARBA00023002"/>
    </source>
</evidence>
<dbReference type="PROSITE" id="PS00798">
    <property type="entry name" value="ALDOKETO_REDUCTASE_1"/>
    <property type="match status" value="1"/>
</dbReference>
<dbReference type="Proteomes" id="UP000198976">
    <property type="component" value="Chromosome I"/>
</dbReference>
<dbReference type="Gene3D" id="3.20.20.100">
    <property type="entry name" value="NADP-dependent oxidoreductase domain"/>
    <property type="match status" value="1"/>
</dbReference>
<dbReference type="InterPro" id="IPR023210">
    <property type="entry name" value="NADP_OxRdtase_dom"/>
</dbReference>
<keyword evidence="6" id="KW-1185">Reference proteome</keyword>
<evidence type="ECO:0000256" key="1">
    <source>
        <dbReference type="ARBA" id="ARBA00007905"/>
    </source>
</evidence>
<keyword evidence="2" id="KW-0521">NADP</keyword>
<dbReference type="PROSITE" id="PS00062">
    <property type="entry name" value="ALDOKETO_REDUCTASE_2"/>
    <property type="match status" value="1"/>
</dbReference>
<feature type="domain" description="NADP-dependent oxidoreductase" evidence="4">
    <location>
        <begin position="29"/>
        <end position="270"/>
    </location>
</feature>
<name>A0ABY0V8C9_9ACTO</name>
<dbReference type="PROSITE" id="PS00063">
    <property type="entry name" value="ALDOKETO_REDUCTASE_3"/>
    <property type="match status" value="1"/>
</dbReference>
<dbReference type="PANTHER" id="PTHR43827">
    <property type="entry name" value="2,5-DIKETO-D-GLUCONIC ACID REDUCTASE"/>
    <property type="match status" value="1"/>
</dbReference>
<keyword evidence="3" id="KW-0560">Oxidoreductase</keyword>
<evidence type="ECO:0000313" key="6">
    <source>
        <dbReference type="Proteomes" id="UP000198976"/>
    </source>
</evidence>
<accession>A0ABY0V8C9</accession>
<dbReference type="SUPFAM" id="SSF51430">
    <property type="entry name" value="NAD(P)-linked oxidoreductase"/>
    <property type="match status" value="1"/>
</dbReference>
<proteinExistence type="inferred from homology"/>
<dbReference type="InterPro" id="IPR018170">
    <property type="entry name" value="Aldo/ket_reductase_CS"/>
</dbReference>
<dbReference type="Pfam" id="PF00248">
    <property type="entry name" value="Aldo_ket_red"/>
    <property type="match status" value="1"/>
</dbReference>
<dbReference type="EMBL" id="LT629792">
    <property type="protein sequence ID" value="SDT97740.1"/>
    <property type="molecule type" value="Genomic_DNA"/>
</dbReference>
<reference evidence="5 6" key="1">
    <citation type="submission" date="2016-10" db="EMBL/GenBank/DDBJ databases">
        <authorList>
            <person name="Varghese N."/>
            <person name="Submissions S."/>
        </authorList>
    </citation>
    <scope>NUCLEOTIDE SEQUENCE [LARGE SCALE GENOMIC DNA]</scope>
    <source>
        <strain evidence="5 6">DSM 9169</strain>
    </source>
</reference>
<dbReference type="InterPro" id="IPR020471">
    <property type="entry name" value="AKR"/>
</dbReference>
<comment type="similarity">
    <text evidence="1">Belongs to the aldo/keto reductase family.</text>
</comment>
<evidence type="ECO:0000259" key="4">
    <source>
        <dbReference type="Pfam" id="PF00248"/>
    </source>
</evidence>
<protein>
    <submittedName>
        <fullName evidence="5">Aldo/keto reductase</fullName>
    </submittedName>
</protein>
<organism evidence="5 6">
    <name type="scientific">Schaalia radingae</name>
    <dbReference type="NCBI Taxonomy" id="131110"/>
    <lineage>
        <taxon>Bacteria</taxon>
        <taxon>Bacillati</taxon>
        <taxon>Actinomycetota</taxon>
        <taxon>Actinomycetes</taxon>
        <taxon>Actinomycetales</taxon>
        <taxon>Actinomycetaceae</taxon>
        <taxon>Schaalia</taxon>
    </lineage>
</organism>
<evidence type="ECO:0000313" key="5">
    <source>
        <dbReference type="EMBL" id="SDT97740.1"/>
    </source>
</evidence>
<sequence length="285" mass="31417">MRYGRCMADSTSHVNDIVLKQGMTIPQVGFGTYQIPPEETAERVEQAIEAGYRHIDTAAGYHNEAGVGKAIRRSGLERSDIFVTTKLQNSDHGADRAIEALDNSRRALGLDVIDLYLIHWPVPSKDLFVETWRSMIRMLNTGAVRALGVSNFLPHHLDRLRDETGVTPVILQTEVHPSFSQPDVLSDARNRGMVIEAYSPLGQARDLEDPVILDIAERAGVTAAQAVLAWHMQRGRVVIPKTTSPERMEENLAAAGVSLPETDLEAIDALHSESGRIGAHPDEFE</sequence>